<feature type="domain" description="ZZ-type" evidence="10">
    <location>
        <begin position="4"/>
        <end position="60"/>
    </location>
</feature>
<dbReference type="Pfam" id="PF00569">
    <property type="entry name" value="ZZ"/>
    <property type="match status" value="1"/>
</dbReference>
<dbReference type="EC" id="2.3.2.27" evidence="3"/>
<proteinExistence type="inferred from homology"/>
<dbReference type="Gene3D" id="3.30.60.90">
    <property type="match status" value="1"/>
</dbReference>
<evidence type="ECO:0000256" key="4">
    <source>
        <dbReference type="ARBA" id="ARBA00022679"/>
    </source>
</evidence>
<name>A0ABM1BN58_LIMPO</name>
<evidence type="ECO:0000256" key="3">
    <source>
        <dbReference type="ARBA" id="ARBA00012483"/>
    </source>
</evidence>
<dbReference type="InterPro" id="IPR008598">
    <property type="entry name" value="Di19_Zn-bd"/>
</dbReference>
<keyword evidence="5" id="KW-0479">Metal-binding</keyword>
<dbReference type="RefSeq" id="XP_013785369.2">
    <property type="nucleotide sequence ID" value="XM_013929915.2"/>
</dbReference>
<protein>
    <recommendedName>
        <fullName evidence="3">RING-type E3 ubiquitin transferase</fullName>
        <ecNumber evidence="3">2.3.2.27</ecNumber>
    </recommendedName>
</protein>
<evidence type="ECO:0000313" key="12">
    <source>
        <dbReference type="RefSeq" id="XP_013785369.2"/>
    </source>
</evidence>
<evidence type="ECO:0000256" key="5">
    <source>
        <dbReference type="ARBA" id="ARBA00022723"/>
    </source>
</evidence>
<keyword evidence="6 8" id="KW-0863">Zinc-finger</keyword>
<evidence type="ECO:0000256" key="2">
    <source>
        <dbReference type="ARBA" id="ARBA00010938"/>
    </source>
</evidence>
<evidence type="ECO:0000256" key="8">
    <source>
        <dbReference type="PROSITE-ProRule" id="PRU00228"/>
    </source>
</evidence>
<dbReference type="Pfam" id="PF05605">
    <property type="entry name" value="zf-Di19"/>
    <property type="match status" value="1"/>
</dbReference>
<dbReference type="SMART" id="SM00291">
    <property type="entry name" value="ZnF_ZZ"/>
    <property type="match status" value="1"/>
</dbReference>
<gene>
    <name evidence="12" type="primary">LOC106469422</name>
</gene>
<dbReference type="PANTHER" id="PTHR12268">
    <property type="entry name" value="E3 UBIQUITIN-PROTEIN LIGASE KCMF1"/>
    <property type="match status" value="1"/>
</dbReference>
<feature type="compositionally biased region" description="Low complexity" evidence="9">
    <location>
        <begin position="174"/>
        <end position="186"/>
    </location>
</feature>
<dbReference type="Proteomes" id="UP000694941">
    <property type="component" value="Unplaced"/>
</dbReference>
<organism evidence="11 12">
    <name type="scientific">Limulus polyphemus</name>
    <name type="common">Atlantic horseshoe crab</name>
    <dbReference type="NCBI Taxonomy" id="6850"/>
    <lineage>
        <taxon>Eukaryota</taxon>
        <taxon>Metazoa</taxon>
        <taxon>Ecdysozoa</taxon>
        <taxon>Arthropoda</taxon>
        <taxon>Chelicerata</taxon>
        <taxon>Merostomata</taxon>
        <taxon>Xiphosura</taxon>
        <taxon>Limulidae</taxon>
        <taxon>Limulus</taxon>
    </lineage>
</organism>
<evidence type="ECO:0000256" key="9">
    <source>
        <dbReference type="SAM" id="MobiDB-lite"/>
    </source>
</evidence>
<evidence type="ECO:0000256" key="7">
    <source>
        <dbReference type="ARBA" id="ARBA00022833"/>
    </source>
</evidence>
<feature type="compositionally biased region" description="Basic and acidic residues" evidence="9">
    <location>
        <begin position="136"/>
        <end position="147"/>
    </location>
</feature>
<dbReference type="InterPro" id="IPR043145">
    <property type="entry name" value="Znf_ZZ_sf"/>
</dbReference>
<reference evidence="12" key="1">
    <citation type="submission" date="2025-08" db="UniProtKB">
        <authorList>
            <consortium name="RefSeq"/>
        </authorList>
    </citation>
    <scope>IDENTIFICATION</scope>
    <source>
        <tissue evidence="12">Muscle</tissue>
    </source>
</reference>
<evidence type="ECO:0000259" key="10">
    <source>
        <dbReference type="PROSITE" id="PS50135"/>
    </source>
</evidence>
<dbReference type="InterPro" id="IPR050774">
    <property type="entry name" value="KCMF1/Dystrophin"/>
</dbReference>
<evidence type="ECO:0000313" key="11">
    <source>
        <dbReference type="Proteomes" id="UP000694941"/>
    </source>
</evidence>
<dbReference type="SUPFAM" id="SSF57850">
    <property type="entry name" value="RING/U-box"/>
    <property type="match status" value="1"/>
</dbReference>
<dbReference type="CDD" id="cd02338">
    <property type="entry name" value="ZZ_PCMF_like"/>
    <property type="match status" value="1"/>
</dbReference>
<comment type="catalytic activity">
    <reaction evidence="1">
        <text>S-ubiquitinyl-[E2 ubiquitin-conjugating enzyme]-L-cysteine + [acceptor protein]-L-lysine = [E2 ubiquitin-conjugating enzyme]-L-cysteine + N(6)-ubiquitinyl-[acceptor protein]-L-lysine.</text>
        <dbReference type="EC" id="2.3.2.27"/>
    </reaction>
</comment>
<dbReference type="PROSITE" id="PS50135">
    <property type="entry name" value="ZF_ZZ_2"/>
    <property type="match status" value="1"/>
</dbReference>
<dbReference type="PANTHER" id="PTHR12268:SF13">
    <property type="entry name" value="E3 UBIQUITIN-PROTEIN LIGASE KCMF1"/>
    <property type="match status" value="1"/>
</dbReference>
<feature type="region of interest" description="Disordered" evidence="9">
    <location>
        <begin position="234"/>
        <end position="260"/>
    </location>
</feature>
<evidence type="ECO:0000256" key="1">
    <source>
        <dbReference type="ARBA" id="ARBA00000900"/>
    </source>
</evidence>
<dbReference type="GeneID" id="106469422"/>
<dbReference type="PROSITE" id="PS01357">
    <property type="entry name" value="ZF_ZZ_1"/>
    <property type="match status" value="1"/>
</dbReference>
<keyword evidence="4" id="KW-0808">Transferase</keyword>
<accession>A0ABM1BN58</accession>
<dbReference type="InterPro" id="IPR000433">
    <property type="entry name" value="Znf_ZZ"/>
</dbReference>
<sequence>MSRHEGVSCDSCLKGNFKGKRYKCLICHDYDLCATCYEAGTTSNRHTTDHPMQCILTRSDFDVYYGGEAISVDQPQSFTCPYCGKLGFTEGTLQEHVSSDHSDSSFEVVCPVCAASPSGEPNNITDDFAAHLTLEHRNPRELDETTTSRHVRRIPHPGRGMSSARARRNQMQFSPSSALSSLSPSSRESINPLAELLSQLSGVRRAANLSQTNTTSQLQQLQIQLQLERQQAQAARQQQERIPRKQNQTGATANGVAPTGGTAVQFNQPLYFEPIASPSFSTSGSQFVLSR</sequence>
<keyword evidence="11" id="KW-1185">Reference proteome</keyword>
<evidence type="ECO:0000256" key="6">
    <source>
        <dbReference type="ARBA" id="ARBA00022771"/>
    </source>
</evidence>
<comment type="similarity">
    <text evidence="2">Belongs to the KCMF1 family.</text>
</comment>
<feature type="region of interest" description="Disordered" evidence="9">
    <location>
        <begin position="136"/>
        <end position="186"/>
    </location>
</feature>
<keyword evidence="7" id="KW-0862">Zinc</keyword>